<sequence length="808" mass="90443">MVEIGPRKVQYAGSNECRSLGGSQNPSGRLPKVSIGITVERCPKMGSGTTKEDGAVLPTWERVSLSQNNVLEENRGPGIAEASEGKRPAKDQKASACFSTRSVCHETPTTETVQVFANRASIIQSDDVVRKKFDTVAFRKRREKDGNGERVEKVAFTTMEEMRVPDKGSGREHPEGVNKSNNETLRMKLWEILTTASQNKQNMHSLSLENPPLDINLKRETQMDKSEKLKQTPNIIETDSESPNQTVRRPVTHSLASNKKVPSTTGHKLQGHVSSRKRSLFSSSSGSKLKLDGKNIFSFEEGERKEQSLEQTVRFKGKRSEQKKVRIQPRRIYFPRQLASDKSVQTHGKEQTLQSPDKASPQSKEKAHSPSVPGQGQKDILQTTAEVPDVNHHSQRAAHKHLACPSLTCYVEAHEYNGSSFVKRKTRSWEHSNSSPEPNDAYLRKRVGGPSAARNSNPLNDFQSPIFAMNASTRTHSPRTELPNEAFSSPVPVKNRMLTRKLYISNSLGNSRRISYGSDAKTATSDGTREIQESGTPHVGGKTQTEKQLSLSLVDDQDTEVSESDNFFRKGMTDELFSDAGSPKISQLTLHHRKRVCSKQIEKLYKINLSSPSPIGTYSTEENTGSHESSEEFLEDSLAGAVCQLALALERFKSKIKSHRVEKSFEILAAAAEKICLQLQNVESHIQADVGKLISTGNSHRKHLESRFQAQQGKLKFIHDKFKEEINQQLLDCRRTLEEFGEYQTELRGCADQQKASHRKLLLQVEEAMEAQLNDAEMSISAIHKEARKRMNRLKHALQELMVEGMIC</sequence>
<feature type="compositionally biased region" description="Polar residues" evidence="1">
    <location>
        <begin position="254"/>
        <end position="267"/>
    </location>
</feature>
<reference evidence="3" key="2">
    <citation type="submission" date="2019-07" db="EMBL/GenBank/DDBJ databases">
        <authorList>
            <person name="Yang Y."/>
            <person name="Bocs S."/>
            <person name="Baudouin L."/>
        </authorList>
    </citation>
    <scope>NUCLEOTIDE SEQUENCE</scope>
    <source>
        <tissue evidence="3">Spear leaf of Hainan Tall coconut</tissue>
    </source>
</reference>
<dbReference type="Pfam" id="PF20435">
    <property type="entry name" value="ASY3-like"/>
    <property type="match status" value="2"/>
</dbReference>
<feature type="region of interest" description="Disordered" evidence="1">
    <location>
        <begin position="224"/>
        <end position="288"/>
    </location>
</feature>
<reference evidence="3" key="1">
    <citation type="journal article" date="2017" name="Gigascience">
        <title>The genome draft of coconut (Cocos nucifera).</title>
        <authorList>
            <person name="Xiao Y."/>
            <person name="Xu P."/>
            <person name="Fan H."/>
            <person name="Baudouin L."/>
            <person name="Xia W."/>
            <person name="Bocs S."/>
            <person name="Xu J."/>
            <person name="Li Q."/>
            <person name="Guo A."/>
            <person name="Zhou L."/>
            <person name="Li J."/>
            <person name="Wu Y."/>
            <person name="Ma Z."/>
            <person name="Armero A."/>
            <person name="Issali A.E."/>
            <person name="Liu N."/>
            <person name="Peng M."/>
            <person name="Yang Y."/>
        </authorList>
    </citation>
    <scope>NUCLEOTIDE SEQUENCE</scope>
    <source>
        <tissue evidence="3">Spear leaf of Hainan Tall coconut</tissue>
    </source>
</reference>
<dbReference type="OrthoDB" id="751607at2759"/>
<dbReference type="GO" id="GO:0051321">
    <property type="term" value="P:meiotic cell cycle"/>
    <property type="evidence" value="ECO:0007669"/>
    <property type="project" value="InterPro"/>
</dbReference>
<gene>
    <name evidence="3" type="ORF">COCNU_03G005850</name>
</gene>
<feature type="region of interest" description="Disordered" evidence="1">
    <location>
        <begin position="424"/>
        <end position="462"/>
    </location>
</feature>
<dbReference type="Proteomes" id="UP000797356">
    <property type="component" value="Chromosome 3"/>
</dbReference>
<feature type="compositionally biased region" description="Polar residues" evidence="1">
    <location>
        <begin position="12"/>
        <end position="27"/>
    </location>
</feature>
<dbReference type="PANTHER" id="PTHR36027:SF1">
    <property type="entry name" value="MEIOSIS-SPECIFIC PROTEIN ASY3"/>
    <property type="match status" value="1"/>
</dbReference>
<feature type="compositionally biased region" description="Polar residues" evidence="1">
    <location>
        <begin position="453"/>
        <end position="462"/>
    </location>
</feature>
<feature type="region of interest" description="Disordered" evidence="1">
    <location>
        <begin position="1"/>
        <end position="31"/>
    </location>
</feature>
<evidence type="ECO:0000313" key="3">
    <source>
        <dbReference type="EMBL" id="KAG1334466.1"/>
    </source>
</evidence>
<proteinExistence type="predicted"/>
<organism evidence="3 4">
    <name type="scientific">Cocos nucifera</name>
    <name type="common">Coconut palm</name>
    <dbReference type="NCBI Taxonomy" id="13894"/>
    <lineage>
        <taxon>Eukaryota</taxon>
        <taxon>Viridiplantae</taxon>
        <taxon>Streptophyta</taxon>
        <taxon>Embryophyta</taxon>
        <taxon>Tracheophyta</taxon>
        <taxon>Spermatophyta</taxon>
        <taxon>Magnoliopsida</taxon>
        <taxon>Liliopsida</taxon>
        <taxon>Arecaceae</taxon>
        <taxon>Arecoideae</taxon>
        <taxon>Cocoseae</taxon>
        <taxon>Attaleinae</taxon>
        <taxon>Cocos</taxon>
    </lineage>
</organism>
<protein>
    <submittedName>
        <fullName evidence="3">Meiosis-specific protein PAIR3</fullName>
    </submittedName>
</protein>
<accession>A0A8K0MYZ7</accession>
<comment type="caution">
    <text evidence="3">The sequence shown here is derived from an EMBL/GenBank/DDBJ whole genome shotgun (WGS) entry which is preliminary data.</text>
</comment>
<feature type="domain" description="Meiosis-specific protein ASY3-like coiled-coil" evidence="2">
    <location>
        <begin position="139"/>
        <end position="353"/>
    </location>
</feature>
<dbReference type="InterPro" id="IPR037731">
    <property type="entry name" value="ASY3-like"/>
</dbReference>
<feature type="compositionally biased region" description="Polar residues" evidence="1">
    <location>
        <begin position="340"/>
        <end position="362"/>
    </location>
</feature>
<dbReference type="PANTHER" id="PTHR36027">
    <property type="entry name" value="MEIOSIS-SPECIFIC PROTEIN ASY3"/>
    <property type="match status" value="1"/>
</dbReference>
<dbReference type="AlphaFoldDB" id="A0A8K0MYZ7"/>
<feature type="domain" description="Meiosis-specific protein ASY3-like coiled-coil" evidence="2">
    <location>
        <begin position="601"/>
        <end position="800"/>
    </location>
</feature>
<name>A0A8K0MYZ7_COCNU</name>
<evidence type="ECO:0000259" key="2">
    <source>
        <dbReference type="Pfam" id="PF20435"/>
    </source>
</evidence>
<evidence type="ECO:0000256" key="1">
    <source>
        <dbReference type="SAM" id="MobiDB-lite"/>
    </source>
</evidence>
<keyword evidence="4" id="KW-1185">Reference proteome</keyword>
<evidence type="ECO:0000313" key="4">
    <source>
        <dbReference type="Proteomes" id="UP000797356"/>
    </source>
</evidence>
<feature type="region of interest" description="Disordered" evidence="1">
    <location>
        <begin position="302"/>
        <end position="377"/>
    </location>
</feature>
<feature type="region of interest" description="Disordered" evidence="1">
    <location>
        <begin position="515"/>
        <end position="545"/>
    </location>
</feature>
<feature type="region of interest" description="Disordered" evidence="1">
    <location>
        <begin position="71"/>
        <end position="93"/>
    </location>
</feature>
<dbReference type="EMBL" id="CM017874">
    <property type="protein sequence ID" value="KAG1334466.1"/>
    <property type="molecule type" value="Genomic_DNA"/>
</dbReference>
<dbReference type="InterPro" id="IPR046845">
    <property type="entry name" value="ASY3-like_CC"/>
</dbReference>
<feature type="compositionally biased region" description="Polar residues" evidence="1">
    <location>
        <begin position="231"/>
        <end position="247"/>
    </location>
</feature>
<feature type="compositionally biased region" description="Basic and acidic residues" evidence="1">
    <location>
        <begin position="83"/>
        <end position="93"/>
    </location>
</feature>